<dbReference type="AlphaFoldDB" id="A0A497U8Q1"/>
<name>A0A497U8Q1_9FLAO</name>
<evidence type="ECO:0000313" key="2">
    <source>
        <dbReference type="EMBL" id="PKW20633.1"/>
    </source>
</evidence>
<feature type="chain" id="PRO_5019858481" evidence="1">
    <location>
        <begin position="20"/>
        <end position="202"/>
    </location>
</feature>
<reference evidence="2 4" key="1">
    <citation type="submission" date="2017-12" db="EMBL/GenBank/DDBJ databases">
        <title>Genomic Encyclopedia of Type Strains, Phase III (KMG-III): the genomes of soil and plant-associated and newly described type strains.</title>
        <authorList>
            <person name="Whitman W."/>
        </authorList>
    </citation>
    <scope>NUCLEOTIDE SEQUENCE [LARGE SCALE GENOMIC DNA]</scope>
    <source>
        <strain evidence="2 4">IP-10</strain>
    </source>
</reference>
<dbReference type="EMBL" id="RCCB01000013">
    <property type="protein sequence ID" value="RLJ24076.1"/>
    <property type="molecule type" value="Genomic_DNA"/>
</dbReference>
<evidence type="ECO:0000313" key="4">
    <source>
        <dbReference type="Proteomes" id="UP000233767"/>
    </source>
</evidence>
<accession>A0A497U8Q1</accession>
<dbReference type="Proteomes" id="UP000275027">
    <property type="component" value="Unassembled WGS sequence"/>
</dbReference>
<protein>
    <submittedName>
        <fullName evidence="3">Uncharacterized protein</fullName>
    </submittedName>
</protein>
<evidence type="ECO:0000313" key="3">
    <source>
        <dbReference type="EMBL" id="RLJ24076.1"/>
    </source>
</evidence>
<organism evidence="3 5">
    <name type="scientific">Flavobacterium lindanitolerans</name>
    <dbReference type="NCBI Taxonomy" id="428988"/>
    <lineage>
        <taxon>Bacteria</taxon>
        <taxon>Pseudomonadati</taxon>
        <taxon>Bacteroidota</taxon>
        <taxon>Flavobacteriia</taxon>
        <taxon>Flavobacteriales</taxon>
        <taxon>Flavobacteriaceae</taxon>
        <taxon>Flavobacterium</taxon>
    </lineage>
</organism>
<reference evidence="3 5" key="2">
    <citation type="submission" date="2018-10" db="EMBL/GenBank/DDBJ databases">
        <title>Genomic Encyclopedia of Archaeal and Bacterial Type Strains, Phase II (KMG-II): from individual species to whole genera.</title>
        <authorList>
            <person name="Goeker M."/>
        </authorList>
    </citation>
    <scope>NUCLEOTIDE SEQUENCE [LARGE SCALE GENOMIC DNA]</scope>
    <source>
        <strain evidence="3 5">DSM 21886</strain>
    </source>
</reference>
<feature type="signal peptide" evidence="1">
    <location>
        <begin position="1"/>
        <end position="19"/>
    </location>
</feature>
<evidence type="ECO:0000256" key="1">
    <source>
        <dbReference type="SAM" id="SignalP"/>
    </source>
</evidence>
<proteinExistence type="predicted"/>
<comment type="caution">
    <text evidence="3">The sequence shown here is derived from an EMBL/GenBank/DDBJ whole genome shotgun (WGS) entry which is preliminary data.</text>
</comment>
<gene>
    <name evidence="2" type="ORF">B0G92_2783</name>
    <name evidence="3" type="ORF">CLV50_2793</name>
</gene>
<evidence type="ECO:0000313" key="5">
    <source>
        <dbReference type="Proteomes" id="UP000275027"/>
    </source>
</evidence>
<keyword evidence="1" id="KW-0732">Signal</keyword>
<keyword evidence="4" id="KW-1185">Reference proteome</keyword>
<sequence length="202" mass="22909">MKKSLFVFVLSLFCLNAKSQDILDVITKEVCSCANEKKDMLKDAASEKVQMQLGLCIISSFSSHEKEVTAKYGNVMEAEGAMEKLGGDVGIKMASVCPDVLMMFADMESESGEEIEEIPALTLEGKIIEIKPEQFLTVIVKDNSGRNYTFLVLTFFEDSNLFIENKLKKNDKVSVQYWEQEFYDAKAKDFRYYKVIQGIKKI</sequence>
<dbReference type="EMBL" id="PJND01000009">
    <property type="protein sequence ID" value="PKW20633.1"/>
    <property type="molecule type" value="Genomic_DNA"/>
</dbReference>
<dbReference type="Proteomes" id="UP000233767">
    <property type="component" value="Unassembled WGS sequence"/>
</dbReference>
<dbReference type="RefSeq" id="WP_143395047.1">
    <property type="nucleotide sequence ID" value="NZ_PJND01000009.1"/>
</dbReference>